<dbReference type="InterPro" id="IPR053137">
    <property type="entry name" value="NLR-like"/>
</dbReference>
<evidence type="ECO:0000313" key="3">
    <source>
        <dbReference type="Proteomes" id="UP000053732"/>
    </source>
</evidence>
<sequence length="166" mass="18204">MANNEYMVGWICALPLERAAARATLDDVHNTPIERHPSDKNTYTLGQIGPHNVVIACLPAGIYGETPAATKEERSLPWKRIAEYFPGRSVGSLQVRYSTRLKGHKARNSGHSGRSSNVRSESSYRGAPCEAVQAAGGKSKGTEEGVSRPRYGPPRRRQTVDRYSPV</sequence>
<feature type="region of interest" description="Disordered" evidence="1">
    <location>
        <begin position="101"/>
        <end position="166"/>
    </location>
</feature>
<dbReference type="GO" id="GO:0009116">
    <property type="term" value="P:nucleoside metabolic process"/>
    <property type="evidence" value="ECO:0007669"/>
    <property type="project" value="InterPro"/>
</dbReference>
<gene>
    <name evidence="2" type="ORF">PCAMFM013_S030g000083</name>
</gene>
<name>A0A0G4PRQ2_PENC3</name>
<dbReference type="AlphaFoldDB" id="A0A0G4PRQ2"/>
<reference evidence="2 3" key="1">
    <citation type="journal article" date="2014" name="Nat. Commun.">
        <title>Multiple recent horizontal transfers of a large genomic region in cheese making fungi.</title>
        <authorList>
            <person name="Cheeseman K."/>
            <person name="Ropars J."/>
            <person name="Renault P."/>
            <person name="Dupont J."/>
            <person name="Gouzy J."/>
            <person name="Branca A."/>
            <person name="Abraham A.L."/>
            <person name="Ceppi M."/>
            <person name="Conseiller E."/>
            <person name="Debuchy R."/>
            <person name="Malagnac F."/>
            <person name="Goarin A."/>
            <person name="Silar P."/>
            <person name="Lacoste S."/>
            <person name="Sallet E."/>
            <person name="Bensimon A."/>
            <person name="Giraud T."/>
            <person name="Brygoo Y."/>
        </authorList>
    </citation>
    <scope>NUCLEOTIDE SEQUENCE [LARGE SCALE GENOMIC DNA]</scope>
    <source>
        <strain evidence="3">FM 013</strain>
    </source>
</reference>
<proteinExistence type="predicted"/>
<feature type="compositionally biased region" description="Low complexity" evidence="1">
    <location>
        <begin position="112"/>
        <end position="125"/>
    </location>
</feature>
<evidence type="ECO:0000313" key="2">
    <source>
        <dbReference type="EMBL" id="CRL28796.1"/>
    </source>
</evidence>
<dbReference type="PANTHER" id="PTHR46082">
    <property type="entry name" value="ATP/GTP-BINDING PROTEIN-RELATED"/>
    <property type="match status" value="1"/>
</dbReference>
<evidence type="ECO:0000256" key="1">
    <source>
        <dbReference type="SAM" id="MobiDB-lite"/>
    </source>
</evidence>
<dbReference type="SUPFAM" id="SSF53167">
    <property type="entry name" value="Purine and uridine phosphorylases"/>
    <property type="match status" value="1"/>
</dbReference>
<dbReference type="InterPro" id="IPR035994">
    <property type="entry name" value="Nucleoside_phosphorylase_sf"/>
</dbReference>
<dbReference type="PANTHER" id="PTHR46082:SF11">
    <property type="entry name" value="AAA+ ATPASE DOMAIN-CONTAINING PROTEIN-RELATED"/>
    <property type="match status" value="1"/>
</dbReference>
<dbReference type="GO" id="GO:0003824">
    <property type="term" value="F:catalytic activity"/>
    <property type="evidence" value="ECO:0007669"/>
    <property type="project" value="InterPro"/>
</dbReference>
<dbReference type="Gene3D" id="3.40.50.1580">
    <property type="entry name" value="Nucleoside phosphorylase domain"/>
    <property type="match status" value="1"/>
</dbReference>
<dbReference type="Proteomes" id="UP000053732">
    <property type="component" value="Unassembled WGS sequence"/>
</dbReference>
<protein>
    <submittedName>
        <fullName evidence="2">Str. FM013</fullName>
    </submittedName>
</protein>
<dbReference type="EMBL" id="HG793163">
    <property type="protein sequence ID" value="CRL28796.1"/>
    <property type="molecule type" value="Genomic_DNA"/>
</dbReference>
<accession>A0A0G4PRQ2</accession>
<organism evidence="2 3">
    <name type="scientific">Penicillium camemberti (strain FM 013)</name>
    <dbReference type="NCBI Taxonomy" id="1429867"/>
    <lineage>
        <taxon>Eukaryota</taxon>
        <taxon>Fungi</taxon>
        <taxon>Dikarya</taxon>
        <taxon>Ascomycota</taxon>
        <taxon>Pezizomycotina</taxon>
        <taxon>Eurotiomycetes</taxon>
        <taxon>Eurotiomycetidae</taxon>
        <taxon>Eurotiales</taxon>
        <taxon>Aspergillaceae</taxon>
        <taxon>Penicillium</taxon>
    </lineage>
</organism>
<dbReference type="STRING" id="1429867.A0A0G4PRQ2"/>
<keyword evidence="3" id="KW-1185">Reference proteome</keyword>